<dbReference type="Proteomes" id="UP000243006">
    <property type="component" value="Unassembled WGS sequence"/>
</dbReference>
<gene>
    <name evidence="2" type="ORF">D917_10708</name>
</gene>
<name>A0A1Y3ED39_9BILA</name>
<reference evidence="2 3" key="1">
    <citation type="submission" date="2015-04" db="EMBL/GenBank/DDBJ databases">
        <title>Draft genome of the roundworm Trichinella nativa.</title>
        <authorList>
            <person name="Mitreva M."/>
        </authorList>
    </citation>
    <scope>NUCLEOTIDE SEQUENCE [LARGE SCALE GENOMIC DNA]</scope>
    <source>
        <strain evidence="2 3">ISS45</strain>
    </source>
</reference>
<comment type="caution">
    <text evidence="2">The sequence shown here is derived from an EMBL/GenBank/DDBJ whole genome shotgun (WGS) entry which is preliminary data.</text>
</comment>
<dbReference type="AlphaFoldDB" id="A0A1Y3ED39"/>
<feature type="compositionally biased region" description="Polar residues" evidence="1">
    <location>
        <begin position="43"/>
        <end position="54"/>
    </location>
</feature>
<dbReference type="EMBL" id="LVZM01019794">
    <property type="protein sequence ID" value="OUC41756.1"/>
    <property type="molecule type" value="Genomic_DNA"/>
</dbReference>
<organism evidence="2 3">
    <name type="scientific">Trichinella nativa</name>
    <dbReference type="NCBI Taxonomy" id="6335"/>
    <lineage>
        <taxon>Eukaryota</taxon>
        <taxon>Metazoa</taxon>
        <taxon>Ecdysozoa</taxon>
        <taxon>Nematoda</taxon>
        <taxon>Enoplea</taxon>
        <taxon>Dorylaimia</taxon>
        <taxon>Trichinellida</taxon>
        <taxon>Trichinellidae</taxon>
        <taxon>Trichinella</taxon>
    </lineage>
</organism>
<sequence length="88" mass="9741">MDRLQLYADDQSSSQTCLSSSALANQTAAGSLESEKSEPSLSANGTRTTEISEQQQAVEKRRYIQVKRAVLFCSKVIDRNLNLSPFEI</sequence>
<evidence type="ECO:0000313" key="2">
    <source>
        <dbReference type="EMBL" id="OUC41756.1"/>
    </source>
</evidence>
<evidence type="ECO:0000313" key="3">
    <source>
        <dbReference type="Proteomes" id="UP000243006"/>
    </source>
</evidence>
<evidence type="ECO:0000256" key="1">
    <source>
        <dbReference type="SAM" id="MobiDB-lite"/>
    </source>
</evidence>
<feature type="region of interest" description="Disordered" evidence="1">
    <location>
        <begin position="28"/>
        <end position="54"/>
    </location>
</feature>
<protein>
    <submittedName>
        <fullName evidence="2">Uncharacterized protein</fullName>
    </submittedName>
</protein>
<proteinExistence type="predicted"/>
<accession>A0A1Y3ED39</accession>